<dbReference type="STRING" id="941907.SAMN06295910_1566"/>
<accession>A0A1X7GCV1</accession>
<evidence type="ECO:0000313" key="2">
    <source>
        <dbReference type="Proteomes" id="UP000192934"/>
    </source>
</evidence>
<dbReference type="RefSeq" id="WP_157123745.1">
    <property type="nucleotide sequence ID" value="NZ_LT840185.1"/>
</dbReference>
<dbReference type="AlphaFoldDB" id="A0A1X7GCV1"/>
<evidence type="ECO:0000313" key="1">
    <source>
        <dbReference type="EMBL" id="SMF67872.1"/>
    </source>
</evidence>
<keyword evidence="2" id="KW-1185">Reference proteome</keyword>
<dbReference type="Proteomes" id="UP000192934">
    <property type="component" value="Chromosome I"/>
</dbReference>
<name>A0A1X7GCV1_9SPHN</name>
<organism evidence="1 2">
    <name type="scientific">Allosphingosinicella indica</name>
    <dbReference type="NCBI Taxonomy" id="941907"/>
    <lineage>
        <taxon>Bacteria</taxon>
        <taxon>Pseudomonadati</taxon>
        <taxon>Pseudomonadota</taxon>
        <taxon>Alphaproteobacteria</taxon>
        <taxon>Sphingomonadales</taxon>
        <taxon>Sphingomonadaceae</taxon>
        <taxon>Allosphingosinicella</taxon>
    </lineage>
</organism>
<protein>
    <submittedName>
        <fullName evidence="1">Uncharacterized protein</fullName>
    </submittedName>
</protein>
<reference evidence="2" key="1">
    <citation type="submission" date="2017-04" db="EMBL/GenBank/DDBJ databases">
        <authorList>
            <person name="Varghese N."/>
            <person name="Submissions S."/>
        </authorList>
    </citation>
    <scope>NUCLEOTIDE SEQUENCE [LARGE SCALE GENOMIC DNA]</scope>
    <source>
        <strain evidence="2">Dd16</strain>
    </source>
</reference>
<dbReference type="OrthoDB" id="1341815at28211"/>
<sequence>MQDYVVVRQPLDGSRACETCRFEDDDAAVSYILPLARGLLLEVWQGDRLVATVDERPCLAA</sequence>
<proteinExistence type="predicted"/>
<dbReference type="EMBL" id="LT840185">
    <property type="protein sequence ID" value="SMF67872.1"/>
    <property type="molecule type" value="Genomic_DNA"/>
</dbReference>
<gene>
    <name evidence="1" type="ORF">SAMN06295910_1566</name>
</gene>